<name>A0A917RWA0_9BACL</name>
<reference evidence="2" key="1">
    <citation type="journal article" date="2014" name="Int. J. Syst. Evol. Microbiol.">
        <title>Complete genome sequence of Corynebacterium casei LMG S-19264T (=DSM 44701T), isolated from a smear-ripened cheese.</title>
        <authorList>
            <consortium name="US DOE Joint Genome Institute (JGI-PGF)"/>
            <person name="Walter F."/>
            <person name="Albersmeier A."/>
            <person name="Kalinowski J."/>
            <person name="Ruckert C."/>
        </authorList>
    </citation>
    <scope>NUCLEOTIDE SEQUENCE</scope>
    <source>
        <strain evidence="2">JCM 15325</strain>
    </source>
</reference>
<protein>
    <submittedName>
        <fullName evidence="2">Uncharacterized protein</fullName>
    </submittedName>
</protein>
<evidence type="ECO:0000313" key="3">
    <source>
        <dbReference type="Proteomes" id="UP000654670"/>
    </source>
</evidence>
<evidence type="ECO:0000313" key="2">
    <source>
        <dbReference type="EMBL" id="GGL41614.1"/>
    </source>
</evidence>
<comment type="caution">
    <text evidence="2">The sequence shown here is derived from an EMBL/GenBank/DDBJ whole genome shotgun (WGS) entry which is preliminary data.</text>
</comment>
<reference evidence="2" key="2">
    <citation type="submission" date="2020-09" db="EMBL/GenBank/DDBJ databases">
        <authorList>
            <person name="Sun Q."/>
            <person name="Ohkuma M."/>
        </authorList>
    </citation>
    <scope>NUCLEOTIDE SEQUENCE</scope>
    <source>
        <strain evidence="2">JCM 15325</strain>
    </source>
</reference>
<organism evidence="2 3">
    <name type="scientific">Sporolactobacillus putidus</name>
    <dbReference type="NCBI Taxonomy" id="492735"/>
    <lineage>
        <taxon>Bacteria</taxon>
        <taxon>Bacillati</taxon>
        <taxon>Bacillota</taxon>
        <taxon>Bacilli</taxon>
        <taxon>Bacillales</taxon>
        <taxon>Sporolactobacillaceae</taxon>
        <taxon>Sporolactobacillus</taxon>
    </lineage>
</organism>
<sequence>MTVAAKKDIMITATMIAVTKTTTVMMIAVKMKKVKIPVRMIVAVTRMRNKSTI</sequence>
<gene>
    <name evidence="2" type="ORF">GCM10007968_01890</name>
</gene>
<keyword evidence="3" id="KW-1185">Reference proteome</keyword>
<keyword evidence="1" id="KW-1133">Transmembrane helix</keyword>
<dbReference type="EMBL" id="BMOK01000001">
    <property type="protein sequence ID" value="GGL41614.1"/>
    <property type="molecule type" value="Genomic_DNA"/>
</dbReference>
<dbReference type="Proteomes" id="UP000654670">
    <property type="component" value="Unassembled WGS sequence"/>
</dbReference>
<proteinExistence type="predicted"/>
<feature type="transmembrane region" description="Helical" evidence="1">
    <location>
        <begin position="12"/>
        <end position="29"/>
    </location>
</feature>
<keyword evidence="1" id="KW-0472">Membrane</keyword>
<keyword evidence="1" id="KW-0812">Transmembrane</keyword>
<accession>A0A917RWA0</accession>
<dbReference type="AlphaFoldDB" id="A0A917RWA0"/>
<evidence type="ECO:0000256" key="1">
    <source>
        <dbReference type="SAM" id="Phobius"/>
    </source>
</evidence>